<gene>
    <name evidence="2" type="ORF">PRABACTJOHN_01913</name>
</gene>
<keyword evidence="1" id="KW-0472">Membrane</keyword>
<dbReference type="AlphaFoldDB" id="B7BA58"/>
<evidence type="ECO:0000313" key="2">
    <source>
        <dbReference type="EMBL" id="EEC96686.1"/>
    </source>
</evidence>
<protein>
    <submittedName>
        <fullName evidence="2">Uncharacterized protein</fullName>
    </submittedName>
</protein>
<keyword evidence="1" id="KW-1133">Transmembrane helix</keyword>
<evidence type="ECO:0000313" key="3">
    <source>
        <dbReference type="Proteomes" id="UP000005510"/>
    </source>
</evidence>
<keyword evidence="1" id="KW-0812">Transmembrane</keyword>
<proteinExistence type="predicted"/>
<comment type="caution">
    <text evidence="2">The sequence shown here is derived from an EMBL/GenBank/DDBJ whole genome shotgun (WGS) entry which is preliminary data.</text>
</comment>
<name>B7BA58_9BACT</name>
<dbReference type="HOGENOM" id="CLU_2143437_0_0_10"/>
<dbReference type="EMBL" id="ABYH01000217">
    <property type="protein sequence ID" value="EEC96686.1"/>
    <property type="molecule type" value="Genomic_DNA"/>
</dbReference>
<reference evidence="2 3" key="1">
    <citation type="submission" date="2008-10" db="EMBL/GenBank/DDBJ databases">
        <title>Draft genome sequence of Parabacteroides johnsonii (DSM 18315).</title>
        <authorList>
            <person name="Sudarsanam P."/>
            <person name="Ley R."/>
            <person name="Guruge J."/>
            <person name="Turnbaugh P.J."/>
            <person name="Mahowald M."/>
            <person name="Liep D."/>
            <person name="Gordon J."/>
        </authorList>
    </citation>
    <scope>NUCLEOTIDE SEQUENCE [LARGE SCALE GENOMIC DNA]</scope>
    <source>
        <strain evidence="2 3">DSM 18315</strain>
    </source>
</reference>
<dbReference type="Proteomes" id="UP000005510">
    <property type="component" value="Unassembled WGS sequence"/>
</dbReference>
<dbReference type="STRING" id="537006.PRABACTJOHN_01913"/>
<sequence length="112" mass="13630">MLQTYFPPFLNLFEPIHTFKEKPVAGPAYHTQKNKRHKFIFQHLKILLVLILFIVSPFYIPTVCQTDKKLREEKNISKLKFQLKSRSRWPPFHFEKVTFSEWKSSLFRQYLE</sequence>
<accession>B7BA58</accession>
<reference evidence="2 3" key="2">
    <citation type="submission" date="2008-10" db="EMBL/GenBank/DDBJ databases">
        <authorList>
            <person name="Fulton L."/>
            <person name="Clifton S."/>
            <person name="Fulton B."/>
            <person name="Xu J."/>
            <person name="Minx P."/>
            <person name="Pepin K.H."/>
            <person name="Johnson M."/>
            <person name="Bhonagiri V."/>
            <person name="Nash W.E."/>
            <person name="Mardis E.R."/>
            <person name="Wilson R.K."/>
        </authorList>
    </citation>
    <scope>NUCLEOTIDE SEQUENCE [LARGE SCALE GENOMIC DNA]</scope>
    <source>
        <strain evidence="2 3">DSM 18315</strain>
    </source>
</reference>
<feature type="transmembrane region" description="Helical" evidence="1">
    <location>
        <begin position="39"/>
        <end position="60"/>
    </location>
</feature>
<evidence type="ECO:0000256" key="1">
    <source>
        <dbReference type="SAM" id="Phobius"/>
    </source>
</evidence>
<organism evidence="2 3">
    <name type="scientific">Parabacteroides johnsonii DSM 18315</name>
    <dbReference type="NCBI Taxonomy" id="537006"/>
    <lineage>
        <taxon>Bacteria</taxon>
        <taxon>Pseudomonadati</taxon>
        <taxon>Bacteroidota</taxon>
        <taxon>Bacteroidia</taxon>
        <taxon>Bacteroidales</taxon>
        <taxon>Tannerellaceae</taxon>
        <taxon>Parabacteroides</taxon>
    </lineage>
</organism>